<dbReference type="Pfam" id="PF13478">
    <property type="entry name" value="XdhC_C"/>
    <property type="match status" value="1"/>
</dbReference>
<dbReference type="PANTHER" id="PTHR30388">
    <property type="entry name" value="ALDEHYDE OXIDOREDUCTASE MOLYBDENUM COFACTOR ASSEMBLY PROTEIN"/>
    <property type="match status" value="1"/>
</dbReference>
<gene>
    <name evidence="3" type="ORF">G3446_03365</name>
</gene>
<comment type="caution">
    <text evidence="3">The sequence shown here is derived from an EMBL/GenBank/DDBJ whole genome shotgun (WGS) entry which is preliminary data.</text>
</comment>
<reference evidence="3 4" key="1">
    <citation type="submission" date="2020-02" db="EMBL/GenBank/DDBJ databases">
        <title>Genome sequences of Thiorhodococcus mannitoliphagus and Thiorhodococcus minor, purple sulfur photosynthetic bacteria in the gammaproteobacterial family, Chromatiaceae.</title>
        <authorList>
            <person name="Aviles F.A."/>
            <person name="Meyer T.E."/>
            <person name="Kyndt J.A."/>
        </authorList>
    </citation>
    <scope>NUCLEOTIDE SEQUENCE [LARGE SCALE GENOMIC DNA]</scope>
    <source>
        <strain evidence="3 4">DSM 11518</strain>
    </source>
</reference>
<evidence type="ECO:0000259" key="1">
    <source>
        <dbReference type="Pfam" id="PF02625"/>
    </source>
</evidence>
<feature type="domain" description="XdhC- CoxI" evidence="1">
    <location>
        <begin position="19"/>
        <end position="73"/>
    </location>
</feature>
<organism evidence="3 4">
    <name type="scientific">Thiorhodococcus minor</name>
    <dbReference type="NCBI Taxonomy" id="57489"/>
    <lineage>
        <taxon>Bacteria</taxon>
        <taxon>Pseudomonadati</taxon>
        <taxon>Pseudomonadota</taxon>
        <taxon>Gammaproteobacteria</taxon>
        <taxon>Chromatiales</taxon>
        <taxon>Chromatiaceae</taxon>
        <taxon>Thiorhodococcus</taxon>
    </lineage>
</organism>
<evidence type="ECO:0000313" key="3">
    <source>
        <dbReference type="EMBL" id="NEV60945.1"/>
    </source>
</evidence>
<dbReference type="EMBL" id="JAAIJQ010000006">
    <property type="protein sequence ID" value="NEV60945.1"/>
    <property type="molecule type" value="Genomic_DNA"/>
</dbReference>
<evidence type="ECO:0000259" key="2">
    <source>
        <dbReference type="Pfam" id="PF13478"/>
    </source>
</evidence>
<dbReference type="PANTHER" id="PTHR30388:SF4">
    <property type="entry name" value="MOLYBDENUM COFACTOR INSERTION CHAPERONE PAOD"/>
    <property type="match status" value="1"/>
</dbReference>
<dbReference type="SUPFAM" id="SSF52440">
    <property type="entry name" value="PreATP-grasp domain"/>
    <property type="match status" value="1"/>
</dbReference>
<proteinExistence type="predicted"/>
<dbReference type="AlphaFoldDB" id="A0A6M0JXW1"/>
<sequence>MTSAALAPDPELLTRARDWLAAGERVALVTVLHTWGSSPRPPGAWLAIRGDGSMVGSVSGGCVEQELAERYRSGQLGGGLPARVDFGVDRLEAGRLGLPCGGRLALLVEELSAAAPIVALLDRLEAGELVARRVCLRTGEASLHAGGGRPDFSADAQAVTKVLGPAWQLLLIGDGQLARNLARMARLLDYRVIICDPRELFADPEPLPDVDYSRLMPDDAVRAFCATPRSAIVTLSHDPKQDDLALSEALVSPAFYIGALGSKATAAARHERLLALGLESRQLARLDAPAGLPIGSKRPAEIALSILAGITAARNALAGGL</sequence>
<dbReference type="InterPro" id="IPR016185">
    <property type="entry name" value="PreATP-grasp_dom_sf"/>
</dbReference>
<dbReference type="RefSeq" id="WP_164450994.1">
    <property type="nucleotide sequence ID" value="NZ_JAAIJQ010000006.1"/>
</dbReference>
<dbReference type="Pfam" id="PF02625">
    <property type="entry name" value="XdhC_CoxI"/>
    <property type="match status" value="1"/>
</dbReference>
<name>A0A6M0JXW1_9GAMM</name>
<dbReference type="InterPro" id="IPR052698">
    <property type="entry name" value="MoCofactor_Util/Proc"/>
</dbReference>
<dbReference type="Gene3D" id="3.40.50.720">
    <property type="entry name" value="NAD(P)-binding Rossmann-like Domain"/>
    <property type="match status" value="1"/>
</dbReference>
<dbReference type="InterPro" id="IPR003777">
    <property type="entry name" value="XdhC_CoxI"/>
</dbReference>
<dbReference type="InterPro" id="IPR027051">
    <property type="entry name" value="XdhC_Rossmann_dom"/>
</dbReference>
<keyword evidence="4" id="KW-1185">Reference proteome</keyword>
<evidence type="ECO:0000313" key="4">
    <source>
        <dbReference type="Proteomes" id="UP000483379"/>
    </source>
</evidence>
<feature type="domain" description="XdhC Rossmann" evidence="2">
    <location>
        <begin position="169"/>
        <end position="310"/>
    </location>
</feature>
<dbReference type="Proteomes" id="UP000483379">
    <property type="component" value="Unassembled WGS sequence"/>
</dbReference>
<accession>A0A6M0JXW1</accession>
<protein>
    <submittedName>
        <fullName evidence="3">XdhC family protein</fullName>
    </submittedName>
</protein>